<dbReference type="RefSeq" id="WP_015558417.1">
    <property type="nucleotide sequence ID" value="NC_021039.1"/>
</dbReference>
<sequence length="89" mass="9661">MQTFLMRAMPWIVIALCLVLGISLHLRQKADRRRHPERQQQQDSRINEGACIGMCVGVAAASVIGLNYGMALGTGALIGALIGSRIRKS</sequence>
<dbReference type="PATRIC" id="fig|213810.4.peg.1293"/>
<dbReference type="STRING" id="213810.RUM_13980"/>
<dbReference type="EMBL" id="FP929052">
    <property type="protein sequence ID" value="CBL17510.1"/>
    <property type="molecule type" value="Genomic_DNA"/>
</dbReference>
<keyword evidence="3" id="KW-1185">Reference proteome</keyword>
<gene>
    <name evidence="2" type="ordered locus">RUM_13980</name>
</gene>
<accession>D4LD15</accession>
<dbReference type="HOGENOM" id="CLU_2452773_0_0_9"/>
<dbReference type="BioCyc" id="RCHA213810:RUM_RS06800-MONOMER"/>
<evidence type="ECO:0000256" key="1">
    <source>
        <dbReference type="SAM" id="Phobius"/>
    </source>
</evidence>
<dbReference type="GeneID" id="83156128"/>
<feature type="transmembrane region" description="Helical" evidence="1">
    <location>
        <begin position="46"/>
        <end position="64"/>
    </location>
</feature>
<dbReference type="AlphaFoldDB" id="D4LD15"/>
<feature type="transmembrane region" description="Helical" evidence="1">
    <location>
        <begin position="6"/>
        <end position="26"/>
    </location>
</feature>
<name>D4LD15_RUMC1</name>
<dbReference type="KEGG" id="rch:RUM_13980"/>
<organism evidence="2 3">
    <name type="scientific">Ruminococcus champanellensis (strain DSM 18848 / JCM 17042 / KCTC 15320 / 18P13)</name>
    <dbReference type="NCBI Taxonomy" id="213810"/>
    <lineage>
        <taxon>Bacteria</taxon>
        <taxon>Bacillati</taxon>
        <taxon>Bacillota</taxon>
        <taxon>Clostridia</taxon>
        <taxon>Eubacteriales</taxon>
        <taxon>Oscillospiraceae</taxon>
        <taxon>Ruminococcus</taxon>
    </lineage>
</organism>
<keyword evidence="1" id="KW-1133">Transmembrane helix</keyword>
<reference evidence="2" key="2">
    <citation type="submission" date="2010-03" db="EMBL/GenBank/DDBJ databases">
        <authorList>
            <person name="Pajon A."/>
        </authorList>
    </citation>
    <scope>NUCLEOTIDE SEQUENCE</scope>
    <source>
        <strain evidence="2">Type strain: 18P13</strain>
    </source>
</reference>
<evidence type="ECO:0000313" key="3">
    <source>
        <dbReference type="Proteomes" id="UP000007054"/>
    </source>
</evidence>
<reference evidence="2" key="1">
    <citation type="submission" date="2010-03" db="EMBL/GenBank/DDBJ databases">
        <title>The genome sequence of Ruminococcus sp. 18P13.</title>
        <authorList>
            <consortium name="metaHIT consortium -- http://www.metahit.eu/"/>
            <person name="Pajon A."/>
            <person name="Turner K."/>
            <person name="Parkhill J."/>
            <person name="Bernalier A."/>
        </authorList>
    </citation>
    <scope>NUCLEOTIDE SEQUENCE [LARGE SCALE GENOMIC DNA]</scope>
    <source>
        <strain evidence="2">Type strain: 18P13</strain>
    </source>
</reference>
<keyword evidence="1" id="KW-0812">Transmembrane</keyword>
<proteinExistence type="predicted"/>
<protein>
    <submittedName>
        <fullName evidence="2">Uncharacterized protein</fullName>
    </submittedName>
</protein>
<dbReference type="Proteomes" id="UP000007054">
    <property type="component" value="Chromosome"/>
</dbReference>
<keyword evidence="1" id="KW-0472">Membrane</keyword>
<evidence type="ECO:0000313" key="2">
    <source>
        <dbReference type="EMBL" id="CBL17510.1"/>
    </source>
</evidence>